<dbReference type="VEuPathDB" id="FungiDB:FUN_005901"/>
<proteinExistence type="predicted"/>
<name>A0A2N0QC77_9GLOM</name>
<dbReference type="Proteomes" id="UP000232722">
    <property type="component" value="Unassembled WGS sequence"/>
</dbReference>
<evidence type="ECO:0000313" key="2">
    <source>
        <dbReference type="Proteomes" id="UP000232722"/>
    </source>
</evidence>
<accession>A0A2N0QC77</accession>
<protein>
    <submittedName>
        <fullName evidence="1">Uncharacterized protein</fullName>
    </submittedName>
</protein>
<organism evidence="1 2">
    <name type="scientific">Rhizophagus irregularis</name>
    <dbReference type="NCBI Taxonomy" id="588596"/>
    <lineage>
        <taxon>Eukaryota</taxon>
        <taxon>Fungi</taxon>
        <taxon>Fungi incertae sedis</taxon>
        <taxon>Mucoromycota</taxon>
        <taxon>Glomeromycotina</taxon>
        <taxon>Glomeromycetes</taxon>
        <taxon>Glomerales</taxon>
        <taxon>Glomeraceae</taxon>
        <taxon>Rhizophagus</taxon>
    </lineage>
</organism>
<dbReference type="VEuPathDB" id="FungiDB:RhiirFUN_005627"/>
<comment type="caution">
    <text evidence="1">The sequence shown here is derived from an EMBL/GenBank/DDBJ whole genome shotgun (WGS) entry which is preliminary data.</text>
</comment>
<dbReference type="EMBL" id="LLXJ01000038">
    <property type="protein sequence ID" value="PKC16694.1"/>
    <property type="molecule type" value="Genomic_DNA"/>
</dbReference>
<sequence>MTSMRTNNWHEKDVKKTVKKVVFLLNSNMRLSKVDREKEKKILLEEQSYVRAQMFSVIMMMGDYAGDSDNSLNLAIANFCPNIRKLSTGFKNNELKTLKLVFNCCQFLESINIWCGGEFFSEKEALEAILYYSNKNTCELVLYHLYNTRSKLLPEELESILSIWKNRVPIKPLSLMIVKYDANSLDTNDINMKIIRKYIKLGVIKKFKVTGFDNGEKTAHYRKFRPIV</sequence>
<evidence type="ECO:0000313" key="1">
    <source>
        <dbReference type="EMBL" id="PKC16694.1"/>
    </source>
</evidence>
<dbReference type="AlphaFoldDB" id="A0A2N0QC77"/>
<gene>
    <name evidence="1" type="ORF">RhiirA5_394190</name>
</gene>
<reference evidence="1 2" key="1">
    <citation type="submission" date="2016-04" db="EMBL/GenBank/DDBJ databases">
        <title>Genome analyses suggest a sexual origin of heterokaryosis in a supposedly ancient asexual fungus.</title>
        <authorList>
            <person name="Ropars J."/>
            <person name="Sedzielewska K."/>
            <person name="Noel J."/>
            <person name="Charron P."/>
            <person name="Farinelli L."/>
            <person name="Marton T."/>
            <person name="Kruger M."/>
            <person name="Pelin A."/>
            <person name="Brachmann A."/>
            <person name="Corradi N."/>
        </authorList>
    </citation>
    <scope>NUCLEOTIDE SEQUENCE [LARGE SCALE GENOMIC DNA]</scope>
    <source>
        <strain evidence="1 2">A5</strain>
    </source>
</reference>
<reference evidence="1 2" key="2">
    <citation type="submission" date="2017-09" db="EMBL/GenBank/DDBJ databases">
        <title>Extensive intraspecific genome diversity in a model arbuscular mycorrhizal fungus.</title>
        <authorList>
            <person name="Chen E.C."/>
            <person name="Morin E."/>
            <person name="Beaudet D."/>
            <person name="Noel J."/>
            <person name="Ndikumana S."/>
            <person name="Charron P."/>
            <person name="St-Onge C."/>
            <person name="Giorgi J."/>
            <person name="Grigoriev I.V."/>
            <person name="Roux C."/>
            <person name="Martin F.M."/>
            <person name="Corradi N."/>
        </authorList>
    </citation>
    <scope>NUCLEOTIDE SEQUENCE [LARGE SCALE GENOMIC DNA]</scope>
    <source>
        <strain evidence="1 2">A5</strain>
    </source>
</reference>
<dbReference type="VEuPathDB" id="FungiDB:RhiirA1_436439"/>